<keyword evidence="1" id="KW-0472">Membrane</keyword>
<feature type="transmembrane region" description="Helical" evidence="1">
    <location>
        <begin position="107"/>
        <end position="124"/>
    </location>
</feature>
<dbReference type="InterPro" id="IPR001036">
    <property type="entry name" value="Acrflvin-R"/>
</dbReference>
<evidence type="ECO:0008006" key="4">
    <source>
        <dbReference type="Google" id="ProtNLM"/>
    </source>
</evidence>
<evidence type="ECO:0000313" key="2">
    <source>
        <dbReference type="EMBL" id="QHI73133.1"/>
    </source>
</evidence>
<keyword evidence="1" id="KW-1133">Transmembrane helix</keyword>
<accession>A0A6P1MIV7</accession>
<keyword evidence="3" id="KW-1185">Reference proteome</keyword>
<name>A0A6P1MIV7_9FIRM</name>
<organism evidence="2 3">
    <name type="scientific">Aminipila terrae</name>
    <dbReference type="NCBI Taxonomy" id="2697030"/>
    <lineage>
        <taxon>Bacteria</taxon>
        <taxon>Bacillati</taxon>
        <taxon>Bacillota</taxon>
        <taxon>Clostridia</taxon>
        <taxon>Peptostreptococcales</taxon>
        <taxon>Anaerovoracaceae</taxon>
        <taxon>Aminipila</taxon>
    </lineage>
</organism>
<dbReference type="PANTHER" id="PTHR32063">
    <property type="match status" value="1"/>
</dbReference>
<dbReference type="SUPFAM" id="SSF82866">
    <property type="entry name" value="Multidrug efflux transporter AcrB transmembrane domain"/>
    <property type="match status" value="1"/>
</dbReference>
<dbReference type="KEGG" id="amic:Ami3637_12655"/>
<keyword evidence="1" id="KW-0812">Transmembrane</keyword>
<proteinExistence type="predicted"/>
<evidence type="ECO:0000313" key="3">
    <source>
        <dbReference type="Proteomes" id="UP000463883"/>
    </source>
</evidence>
<reference evidence="2 3" key="1">
    <citation type="submission" date="2020-01" db="EMBL/GenBank/DDBJ databases">
        <title>Genomic analysis of Aminipila sp. CBA3637.</title>
        <authorList>
            <person name="Kim Y.B."/>
            <person name="Roh S.W."/>
        </authorList>
    </citation>
    <scope>NUCLEOTIDE SEQUENCE [LARGE SCALE GENOMIC DNA]</scope>
    <source>
        <strain evidence="2 3">CBA3637</strain>
    </source>
</reference>
<protein>
    <recommendedName>
        <fullName evidence="4">Efflux RND transporter permease subunit</fullName>
    </recommendedName>
</protein>
<dbReference type="Pfam" id="PF00873">
    <property type="entry name" value="ACR_tran"/>
    <property type="match status" value="1"/>
</dbReference>
<dbReference type="AlphaFoldDB" id="A0A6P1MIV7"/>
<feature type="transmembrane region" description="Helical" evidence="1">
    <location>
        <begin position="136"/>
        <end position="162"/>
    </location>
</feature>
<feature type="transmembrane region" description="Helical" evidence="1">
    <location>
        <begin position="48"/>
        <end position="81"/>
    </location>
</feature>
<dbReference type="PANTHER" id="PTHR32063:SF0">
    <property type="entry name" value="SWARMING MOTILITY PROTEIN SWRC"/>
    <property type="match status" value="1"/>
</dbReference>
<gene>
    <name evidence="2" type="ORF">Ami3637_12655</name>
</gene>
<evidence type="ECO:0000256" key="1">
    <source>
        <dbReference type="SAM" id="Phobius"/>
    </source>
</evidence>
<dbReference type="EMBL" id="CP047591">
    <property type="protein sequence ID" value="QHI73133.1"/>
    <property type="molecule type" value="Genomic_DNA"/>
</dbReference>
<dbReference type="Proteomes" id="UP000463883">
    <property type="component" value="Chromosome"/>
</dbReference>
<dbReference type="Gene3D" id="1.20.1640.10">
    <property type="entry name" value="Multidrug efflux transporter AcrB transmembrane domain"/>
    <property type="match status" value="1"/>
</dbReference>
<dbReference type="RefSeq" id="WP_162362899.1">
    <property type="nucleotide sequence ID" value="NZ_CP047591.1"/>
</dbReference>
<dbReference type="GO" id="GO:0005886">
    <property type="term" value="C:plasma membrane"/>
    <property type="evidence" value="ECO:0007669"/>
    <property type="project" value="TreeGrafter"/>
</dbReference>
<sequence>MMDSFKSLGLALLVALALVYLVFAAQFESITLPIMVMMSIPFAMSGAFLALFITGTSLSMVSFLGLIMLAGIVVNNAILLLEFINQNKQKMGRDEALIEAGKIRMRPIIMGAGTTVMGMVPMAIGSGEGGETLAPMAISIIGGLIASTIVTLVLIPVLYAIFDDRKAKKDEKHKAHDRMVLELEAKWREEDCRNV</sequence>
<dbReference type="GO" id="GO:0042910">
    <property type="term" value="F:xenobiotic transmembrane transporter activity"/>
    <property type="evidence" value="ECO:0007669"/>
    <property type="project" value="TreeGrafter"/>
</dbReference>
<dbReference type="PRINTS" id="PR00702">
    <property type="entry name" value="ACRIFLAVINRP"/>
</dbReference>